<accession>A0ABQ6HYE5</accession>
<dbReference type="EMBL" id="BSUK01000001">
    <property type="protein sequence ID" value="GMA23530.1"/>
    <property type="molecule type" value="Genomic_DNA"/>
</dbReference>
<dbReference type="Proteomes" id="UP001157091">
    <property type="component" value="Unassembled WGS sequence"/>
</dbReference>
<protein>
    <submittedName>
        <fullName evidence="2">Uncharacterized protein</fullName>
    </submittedName>
</protein>
<keyword evidence="3" id="KW-1185">Reference proteome</keyword>
<sequence length="49" mass="5214">MSHEPSKAPDGSVQLTVADLEMASTEPDSDPLLISDKTVCGDVKHRPAH</sequence>
<name>A0ABQ6HYE5_9MICO</name>
<evidence type="ECO:0000313" key="3">
    <source>
        <dbReference type="Proteomes" id="UP001157091"/>
    </source>
</evidence>
<organism evidence="2 3">
    <name type="scientific">Luteimicrobium album</name>
    <dbReference type="NCBI Taxonomy" id="1054550"/>
    <lineage>
        <taxon>Bacteria</taxon>
        <taxon>Bacillati</taxon>
        <taxon>Actinomycetota</taxon>
        <taxon>Actinomycetes</taxon>
        <taxon>Micrococcales</taxon>
        <taxon>Luteimicrobium</taxon>
    </lineage>
</organism>
<comment type="caution">
    <text evidence="2">The sequence shown here is derived from an EMBL/GenBank/DDBJ whole genome shotgun (WGS) entry which is preliminary data.</text>
</comment>
<evidence type="ECO:0000256" key="1">
    <source>
        <dbReference type="SAM" id="MobiDB-lite"/>
    </source>
</evidence>
<reference evidence="3" key="1">
    <citation type="journal article" date="2019" name="Int. J. Syst. Evol. Microbiol.">
        <title>The Global Catalogue of Microorganisms (GCM) 10K type strain sequencing project: providing services to taxonomists for standard genome sequencing and annotation.</title>
        <authorList>
            <consortium name="The Broad Institute Genomics Platform"/>
            <consortium name="The Broad Institute Genome Sequencing Center for Infectious Disease"/>
            <person name="Wu L."/>
            <person name="Ma J."/>
        </authorList>
    </citation>
    <scope>NUCLEOTIDE SEQUENCE [LARGE SCALE GENOMIC DNA]</scope>
    <source>
        <strain evidence="3">NBRC 106348</strain>
    </source>
</reference>
<feature type="region of interest" description="Disordered" evidence="1">
    <location>
        <begin position="1"/>
        <end position="49"/>
    </location>
</feature>
<gene>
    <name evidence="2" type="ORF">GCM10025864_12890</name>
</gene>
<proteinExistence type="predicted"/>
<evidence type="ECO:0000313" key="2">
    <source>
        <dbReference type="EMBL" id="GMA23530.1"/>
    </source>
</evidence>